<protein>
    <submittedName>
        <fullName evidence="1">Uncharacterized protein</fullName>
    </submittedName>
</protein>
<reference evidence="1" key="1">
    <citation type="submission" date="2015-04" db="UniProtKB">
        <authorList>
            <consortium name="EnsemblPlants"/>
        </authorList>
    </citation>
    <scope>IDENTIFICATION</scope>
</reference>
<dbReference type="AlphaFoldDB" id="A0A0E0CE99"/>
<dbReference type="EnsemblPlants" id="OMERI02G01470.1">
    <property type="protein sequence ID" value="OMERI02G01470.1"/>
    <property type="gene ID" value="OMERI02G01470"/>
</dbReference>
<dbReference type="HOGENOM" id="CLU_2337157_0_0_1"/>
<evidence type="ECO:0000313" key="2">
    <source>
        <dbReference type="Proteomes" id="UP000008021"/>
    </source>
</evidence>
<proteinExistence type="predicted"/>
<keyword evidence="2" id="KW-1185">Reference proteome</keyword>
<name>A0A0E0CE99_9ORYZ</name>
<sequence>MDVSIFSNCDGGRSTNVNSNDIVGGTMIPMAFGVDGRRPFVSESVVPRQAALEWLLLLCIHWIASPSEGTIRRKQTYIGMWTTGVKQMCVEMLFWPEV</sequence>
<evidence type="ECO:0000313" key="1">
    <source>
        <dbReference type="EnsemblPlants" id="OMERI02G01470.1"/>
    </source>
</evidence>
<organism evidence="1">
    <name type="scientific">Oryza meridionalis</name>
    <dbReference type="NCBI Taxonomy" id="40149"/>
    <lineage>
        <taxon>Eukaryota</taxon>
        <taxon>Viridiplantae</taxon>
        <taxon>Streptophyta</taxon>
        <taxon>Embryophyta</taxon>
        <taxon>Tracheophyta</taxon>
        <taxon>Spermatophyta</taxon>
        <taxon>Magnoliopsida</taxon>
        <taxon>Liliopsida</taxon>
        <taxon>Poales</taxon>
        <taxon>Poaceae</taxon>
        <taxon>BOP clade</taxon>
        <taxon>Oryzoideae</taxon>
        <taxon>Oryzeae</taxon>
        <taxon>Oryzinae</taxon>
        <taxon>Oryza</taxon>
    </lineage>
</organism>
<dbReference type="Proteomes" id="UP000008021">
    <property type="component" value="Chromosome 2"/>
</dbReference>
<accession>A0A0E0CE99</accession>
<reference evidence="1" key="2">
    <citation type="submission" date="2018-05" db="EMBL/GenBank/DDBJ databases">
        <title>OmerRS3 (Oryza meridionalis Reference Sequence Version 3).</title>
        <authorList>
            <person name="Zhang J."/>
            <person name="Kudrna D."/>
            <person name="Lee S."/>
            <person name="Talag J."/>
            <person name="Welchert J."/>
            <person name="Wing R.A."/>
        </authorList>
    </citation>
    <scope>NUCLEOTIDE SEQUENCE [LARGE SCALE GENOMIC DNA]</scope>
    <source>
        <strain evidence="1">cv. OR44</strain>
    </source>
</reference>
<dbReference type="Gramene" id="OMERI02G01470.1">
    <property type="protein sequence ID" value="OMERI02G01470.1"/>
    <property type="gene ID" value="OMERI02G01470"/>
</dbReference>